<comment type="caution">
    <text evidence="2">The sequence shown here is derived from an EMBL/GenBank/DDBJ whole genome shotgun (WGS) entry which is preliminary data.</text>
</comment>
<keyword evidence="1" id="KW-1133">Transmembrane helix</keyword>
<keyword evidence="1" id="KW-0812">Transmembrane</keyword>
<protein>
    <submittedName>
        <fullName evidence="2">Actin-binding WH2 domain-containing protein</fullName>
    </submittedName>
</protein>
<dbReference type="Proteomes" id="UP000319829">
    <property type="component" value="Unassembled WGS sequence"/>
</dbReference>
<evidence type="ECO:0000256" key="1">
    <source>
        <dbReference type="SAM" id="Phobius"/>
    </source>
</evidence>
<dbReference type="EMBL" id="VBOU01000016">
    <property type="protein sequence ID" value="TMQ55704.1"/>
    <property type="molecule type" value="Genomic_DNA"/>
</dbReference>
<feature type="transmembrane region" description="Helical" evidence="1">
    <location>
        <begin position="49"/>
        <end position="68"/>
    </location>
</feature>
<keyword evidence="1" id="KW-0472">Membrane</keyword>
<proteinExistence type="predicted"/>
<reference evidence="2 3" key="1">
    <citation type="journal article" date="2019" name="Nat. Microbiol.">
        <title>Mediterranean grassland soil C-N compound turnover is dependent on rainfall and depth, and is mediated by genomically divergent microorganisms.</title>
        <authorList>
            <person name="Diamond S."/>
            <person name="Andeer P.F."/>
            <person name="Li Z."/>
            <person name="Crits-Christoph A."/>
            <person name="Burstein D."/>
            <person name="Anantharaman K."/>
            <person name="Lane K.R."/>
            <person name="Thomas B.C."/>
            <person name="Pan C."/>
            <person name="Northen T.R."/>
            <person name="Banfield J.F."/>
        </authorList>
    </citation>
    <scope>NUCLEOTIDE SEQUENCE [LARGE SCALE GENOMIC DNA]</scope>
    <source>
        <strain evidence="2">WS_4</strain>
    </source>
</reference>
<organism evidence="2 3">
    <name type="scientific">Eiseniibacteriota bacterium</name>
    <dbReference type="NCBI Taxonomy" id="2212470"/>
    <lineage>
        <taxon>Bacteria</taxon>
        <taxon>Candidatus Eiseniibacteriota</taxon>
    </lineage>
</organism>
<evidence type="ECO:0000313" key="3">
    <source>
        <dbReference type="Proteomes" id="UP000319829"/>
    </source>
</evidence>
<gene>
    <name evidence="2" type="ORF">E6K74_02635</name>
</gene>
<feature type="transmembrane region" description="Helical" evidence="1">
    <location>
        <begin position="114"/>
        <end position="137"/>
    </location>
</feature>
<name>A0A538SWR3_UNCEI</name>
<sequence>MTAAAARPDASSASSTGYGAFLTEILSDRDRFFTEVAEDKGLRGKLVHALWTLVGLSALYGAATGAYASPAQAVSSALKLPLLFLGTLAICFPGFFVIQVLVGSRLRLLQVLTLVLGALSLSAILLAAAVPITVFFLSTGANYYFLTLLHVVIVLGAGLVGMAALHDGLASACEKRGVYPKKAMTIMKVWAVLFAFVGIQMAWNFQPFVGDRSQPFQLFRHNEGNFYTAVVYSLGRLAHGEEKAPQVAPSGTLRPGVGGLLELRERSSTDSSGVPTR</sequence>
<feature type="transmembrane region" description="Helical" evidence="1">
    <location>
        <begin position="186"/>
        <end position="205"/>
    </location>
</feature>
<feature type="transmembrane region" description="Helical" evidence="1">
    <location>
        <begin position="80"/>
        <end position="102"/>
    </location>
</feature>
<dbReference type="AlphaFoldDB" id="A0A538SWR3"/>
<feature type="transmembrane region" description="Helical" evidence="1">
    <location>
        <begin position="143"/>
        <end position="165"/>
    </location>
</feature>
<evidence type="ECO:0000313" key="2">
    <source>
        <dbReference type="EMBL" id="TMQ55704.1"/>
    </source>
</evidence>
<accession>A0A538SWR3</accession>